<evidence type="ECO:0000313" key="2">
    <source>
        <dbReference type="EMBL" id="MPC63301.1"/>
    </source>
</evidence>
<keyword evidence="3" id="KW-1185">Reference proteome</keyword>
<reference evidence="2 3" key="1">
    <citation type="submission" date="2019-05" db="EMBL/GenBank/DDBJ databases">
        <title>Another draft genome of Portunus trituberculatus and its Hox gene families provides insights of decapod evolution.</title>
        <authorList>
            <person name="Jeong J.-H."/>
            <person name="Song I."/>
            <person name="Kim S."/>
            <person name="Choi T."/>
            <person name="Kim D."/>
            <person name="Ryu S."/>
            <person name="Kim W."/>
        </authorList>
    </citation>
    <scope>NUCLEOTIDE SEQUENCE [LARGE SCALE GENOMIC DNA]</scope>
    <source>
        <tissue evidence="2">Muscle</tissue>
    </source>
</reference>
<gene>
    <name evidence="2" type="ORF">E2C01_057398</name>
</gene>
<dbReference type="AlphaFoldDB" id="A0A5B7GSS5"/>
<organism evidence="2 3">
    <name type="scientific">Portunus trituberculatus</name>
    <name type="common">Swimming crab</name>
    <name type="synonym">Neptunus trituberculatus</name>
    <dbReference type="NCBI Taxonomy" id="210409"/>
    <lineage>
        <taxon>Eukaryota</taxon>
        <taxon>Metazoa</taxon>
        <taxon>Ecdysozoa</taxon>
        <taxon>Arthropoda</taxon>
        <taxon>Crustacea</taxon>
        <taxon>Multicrustacea</taxon>
        <taxon>Malacostraca</taxon>
        <taxon>Eumalacostraca</taxon>
        <taxon>Eucarida</taxon>
        <taxon>Decapoda</taxon>
        <taxon>Pleocyemata</taxon>
        <taxon>Brachyura</taxon>
        <taxon>Eubrachyura</taxon>
        <taxon>Portunoidea</taxon>
        <taxon>Portunidae</taxon>
        <taxon>Portuninae</taxon>
        <taxon>Portunus</taxon>
    </lineage>
</organism>
<proteinExistence type="predicted"/>
<evidence type="ECO:0000313" key="3">
    <source>
        <dbReference type="Proteomes" id="UP000324222"/>
    </source>
</evidence>
<feature type="region of interest" description="Disordered" evidence="1">
    <location>
        <begin position="1"/>
        <end position="71"/>
    </location>
</feature>
<dbReference type="Proteomes" id="UP000324222">
    <property type="component" value="Unassembled WGS sequence"/>
</dbReference>
<comment type="caution">
    <text evidence="2">The sequence shown here is derived from an EMBL/GenBank/DDBJ whole genome shotgun (WGS) entry which is preliminary data.</text>
</comment>
<protein>
    <submittedName>
        <fullName evidence="2">Uncharacterized protein</fullName>
    </submittedName>
</protein>
<name>A0A5B7GSS5_PORTR</name>
<evidence type="ECO:0000256" key="1">
    <source>
        <dbReference type="SAM" id="MobiDB-lite"/>
    </source>
</evidence>
<sequence>MQNLVDKAAGSVEGDKYVPSPTDPSPEALPAPVMAGGAGGGDGNMMEVNNLNISPSNHPPPPSPLPSLPASLMGTHKISAITLGISDSDCQKSTVWFMGVRTEEALCTLTNTPTLVIDHTHHMLCSLGVLKTLL</sequence>
<dbReference type="EMBL" id="VSRR010020640">
    <property type="protein sequence ID" value="MPC63301.1"/>
    <property type="molecule type" value="Genomic_DNA"/>
</dbReference>
<accession>A0A5B7GSS5</accession>
<feature type="compositionally biased region" description="Pro residues" evidence="1">
    <location>
        <begin position="57"/>
        <end position="67"/>
    </location>
</feature>